<dbReference type="Pfam" id="PF00023">
    <property type="entry name" value="Ank"/>
    <property type="match status" value="1"/>
</dbReference>
<dbReference type="PROSITE" id="PS50297">
    <property type="entry name" value="ANK_REP_REGION"/>
    <property type="match status" value="3"/>
</dbReference>
<feature type="transmembrane region" description="Helical" evidence="8">
    <location>
        <begin position="425"/>
        <end position="446"/>
    </location>
</feature>
<keyword evidence="2 8" id="KW-0812">Transmembrane</keyword>
<dbReference type="STRING" id="4232.A0A251SZY2"/>
<feature type="repeat" description="ANK" evidence="7">
    <location>
        <begin position="87"/>
        <end position="119"/>
    </location>
</feature>
<dbReference type="FunCoup" id="A0A251SZY2">
    <property type="interactions" value="83"/>
</dbReference>
<comment type="subcellular location">
    <subcellularLocation>
        <location evidence="1">Membrane</location>
        <topology evidence="1">Multi-pass membrane protein</topology>
    </subcellularLocation>
</comment>
<evidence type="ECO:0000256" key="6">
    <source>
        <dbReference type="ARBA" id="ARBA00023136"/>
    </source>
</evidence>
<evidence type="ECO:0000256" key="5">
    <source>
        <dbReference type="ARBA" id="ARBA00023043"/>
    </source>
</evidence>
<reference evidence="10" key="3">
    <citation type="submission" date="2020-06" db="EMBL/GenBank/DDBJ databases">
        <title>Helianthus annuus Genome sequencing and assembly Release 2.</title>
        <authorList>
            <person name="Gouzy J."/>
            <person name="Langlade N."/>
            <person name="Munos S."/>
        </authorList>
    </citation>
    <scope>NUCLEOTIDE SEQUENCE</scope>
    <source>
        <tissue evidence="10">Leaves</tissue>
    </source>
</reference>
<accession>A0A251SZY2</accession>
<reference evidence="11" key="2">
    <citation type="submission" date="2017-02" db="EMBL/GenBank/DDBJ databases">
        <title>Sunflower complete genome.</title>
        <authorList>
            <person name="Langlade N."/>
            <person name="Munos S."/>
        </authorList>
    </citation>
    <scope>NUCLEOTIDE SEQUENCE [LARGE SCALE GENOMIC DNA]</scope>
    <source>
        <tissue evidence="11">Leaves</tissue>
    </source>
</reference>
<dbReference type="Gramene" id="mRNA:HanXRQr2_Chr12g0527021">
    <property type="protein sequence ID" value="mRNA:HanXRQr2_Chr12g0527021"/>
    <property type="gene ID" value="HanXRQr2_Chr12g0527021"/>
</dbReference>
<dbReference type="EMBL" id="MNCJ02000327">
    <property type="protein sequence ID" value="KAF5776687.1"/>
    <property type="molecule type" value="Genomic_DNA"/>
</dbReference>
<dbReference type="OMA" id="AMWIAIT"/>
<dbReference type="PANTHER" id="PTHR24186:SF37">
    <property type="entry name" value="PGG DOMAIN-CONTAINING PROTEIN"/>
    <property type="match status" value="1"/>
</dbReference>
<dbReference type="GO" id="GO:0016020">
    <property type="term" value="C:membrane"/>
    <property type="evidence" value="ECO:0007669"/>
    <property type="project" value="UniProtKB-SubCell"/>
</dbReference>
<keyword evidence="5 7" id="KW-0040">ANK repeat</keyword>
<evidence type="ECO:0000256" key="4">
    <source>
        <dbReference type="ARBA" id="ARBA00022989"/>
    </source>
</evidence>
<evidence type="ECO:0000256" key="3">
    <source>
        <dbReference type="ARBA" id="ARBA00022737"/>
    </source>
</evidence>
<gene>
    <name evidence="11" type="ORF">HannXRQ_Chr12g0358821</name>
    <name evidence="10" type="ORF">HanXRQr2_Chr12g0527021</name>
</gene>
<evidence type="ECO:0000313" key="10">
    <source>
        <dbReference type="EMBL" id="KAF5776687.1"/>
    </source>
</evidence>
<protein>
    <submittedName>
        <fullName evidence="10">Ankyrin repeat-containing domain, PGG domain, ankyrin repeat-containing domain superfamily</fullName>
    </submittedName>
    <submittedName>
        <fullName evidence="11">Putative ankyrin repeat-containing domain, PGG domain protein</fullName>
    </submittedName>
</protein>
<dbReference type="InterPro" id="IPR002110">
    <property type="entry name" value="Ankyrin_rpt"/>
</dbReference>
<evidence type="ECO:0000313" key="11">
    <source>
        <dbReference type="EMBL" id="OTG04123.1"/>
    </source>
</evidence>
<keyword evidence="6 8" id="KW-0472">Membrane</keyword>
<dbReference type="SUPFAM" id="SSF48403">
    <property type="entry name" value="Ankyrin repeat"/>
    <property type="match status" value="1"/>
</dbReference>
<dbReference type="PROSITE" id="PS50088">
    <property type="entry name" value="ANK_REPEAT"/>
    <property type="match status" value="4"/>
</dbReference>
<dbReference type="Pfam" id="PF12796">
    <property type="entry name" value="Ank_2"/>
    <property type="match status" value="2"/>
</dbReference>
<feature type="repeat" description="ANK" evidence="7">
    <location>
        <begin position="121"/>
        <end position="143"/>
    </location>
</feature>
<name>A0A251SZY2_HELAN</name>
<feature type="domain" description="PGG" evidence="9">
    <location>
        <begin position="300"/>
        <end position="412"/>
    </location>
</feature>
<dbReference type="InterPro" id="IPR036770">
    <property type="entry name" value="Ankyrin_rpt-contain_sf"/>
</dbReference>
<sequence>MIIVRIIPPSPLVNLTKMEKLLYEASLEGNINILLMLLQEDPLILDRVTIDRHGDTPLHIASMLGHVDFVNEVITRKPHLAMERDSQKRVPLHIASAKGHVEIVKLLLSANPETCLARDRDGGNPVHLAAVKGHREVVKELVQAQPHAARAMVQQDTILHLCVKHNQPEVLKLLVETMDDHEFINTKDADGNTILHLAVADKQVQTINFLLLNTTIEVNVTNTNGETSMDILAQLHRDLFYQQIMQSLTRAGAVEANTRGSRRQVPRASRTNTGFDRILEYHTKPTSLIYLKEEQPEKEDWLNRKRSSLMVVASLIATMAFQAGTNPPSGVWQDDDSSHQAGFAIMAYKHVTLYHIFLVCNTVDFVSTFSIILLLISGLPFLKHKVFLWILMVIMWIATTSMSITYLVSILVTKPTPQSKTFKQVAGGIVLVWIGLMTLLVVGHTIRLIAVATRKFQNLVLPRKRTIISPVGNWA</sequence>
<dbReference type="Proteomes" id="UP000215914">
    <property type="component" value="Chromosome 12"/>
</dbReference>
<organism evidence="11 12">
    <name type="scientific">Helianthus annuus</name>
    <name type="common">Common sunflower</name>
    <dbReference type="NCBI Taxonomy" id="4232"/>
    <lineage>
        <taxon>Eukaryota</taxon>
        <taxon>Viridiplantae</taxon>
        <taxon>Streptophyta</taxon>
        <taxon>Embryophyta</taxon>
        <taxon>Tracheophyta</taxon>
        <taxon>Spermatophyta</taxon>
        <taxon>Magnoliopsida</taxon>
        <taxon>eudicotyledons</taxon>
        <taxon>Gunneridae</taxon>
        <taxon>Pentapetalae</taxon>
        <taxon>asterids</taxon>
        <taxon>campanulids</taxon>
        <taxon>Asterales</taxon>
        <taxon>Asteraceae</taxon>
        <taxon>Asteroideae</taxon>
        <taxon>Heliantheae alliance</taxon>
        <taxon>Heliantheae</taxon>
        <taxon>Helianthus</taxon>
    </lineage>
</organism>
<dbReference type="AlphaFoldDB" id="A0A251SZY2"/>
<dbReference type="InParanoid" id="A0A251SZY2"/>
<evidence type="ECO:0000256" key="2">
    <source>
        <dbReference type="ARBA" id="ARBA00022692"/>
    </source>
</evidence>
<dbReference type="InterPro" id="IPR026961">
    <property type="entry name" value="PGG_dom"/>
</dbReference>
<feature type="transmembrane region" description="Helical" evidence="8">
    <location>
        <begin position="353"/>
        <end position="376"/>
    </location>
</feature>
<evidence type="ECO:0000256" key="1">
    <source>
        <dbReference type="ARBA" id="ARBA00004141"/>
    </source>
</evidence>
<evidence type="ECO:0000256" key="8">
    <source>
        <dbReference type="SAM" id="Phobius"/>
    </source>
</evidence>
<feature type="repeat" description="ANK" evidence="7">
    <location>
        <begin position="53"/>
        <end position="85"/>
    </location>
</feature>
<reference evidence="10 12" key="1">
    <citation type="journal article" date="2017" name="Nature">
        <title>The sunflower genome provides insights into oil metabolism, flowering and Asterid evolution.</title>
        <authorList>
            <person name="Badouin H."/>
            <person name="Gouzy J."/>
            <person name="Grassa C.J."/>
            <person name="Murat F."/>
            <person name="Staton S.E."/>
            <person name="Cottret L."/>
            <person name="Lelandais-Briere C."/>
            <person name="Owens G.L."/>
            <person name="Carrere S."/>
            <person name="Mayjonade B."/>
            <person name="Legrand L."/>
            <person name="Gill N."/>
            <person name="Kane N.C."/>
            <person name="Bowers J.E."/>
            <person name="Hubner S."/>
            <person name="Bellec A."/>
            <person name="Berard A."/>
            <person name="Berges H."/>
            <person name="Blanchet N."/>
            <person name="Boniface M.C."/>
            <person name="Brunel D."/>
            <person name="Catrice O."/>
            <person name="Chaidir N."/>
            <person name="Claudel C."/>
            <person name="Donnadieu C."/>
            <person name="Faraut T."/>
            <person name="Fievet G."/>
            <person name="Helmstetter N."/>
            <person name="King M."/>
            <person name="Knapp S.J."/>
            <person name="Lai Z."/>
            <person name="Le Paslier M.C."/>
            <person name="Lippi Y."/>
            <person name="Lorenzon L."/>
            <person name="Mandel J.R."/>
            <person name="Marage G."/>
            <person name="Marchand G."/>
            <person name="Marquand E."/>
            <person name="Bret-Mestries E."/>
            <person name="Morien E."/>
            <person name="Nambeesan S."/>
            <person name="Nguyen T."/>
            <person name="Pegot-Espagnet P."/>
            <person name="Pouilly N."/>
            <person name="Raftis F."/>
            <person name="Sallet E."/>
            <person name="Schiex T."/>
            <person name="Thomas J."/>
            <person name="Vandecasteele C."/>
            <person name="Vares D."/>
            <person name="Vear F."/>
            <person name="Vautrin S."/>
            <person name="Crespi M."/>
            <person name="Mangin B."/>
            <person name="Burke J.M."/>
            <person name="Salse J."/>
            <person name="Munos S."/>
            <person name="Vincourt P."/>
            <person name="Rieseberg L.H."/>
            <person name="Langlade N.B."/>
        </authorList>
    </citation>
    <scope>NUCLEOTIDE SEQUENCE [LARGE SCALE GENOMIC DNA]</scope>
    <source>
        <strain evidence="12">cv. SF193</strain>
        <tissue evidence="10">Leaves</tissue>
    </source>
</reference>
<evidence type="ECO:0000259" key="9">
    <source>
        <dbReference type="Pfam" id="PF13962"/>
    </source>
</evidence>
<keyword evidence="3" id="KW-0677">Repeat</keyword>
<feature type="repeat" description="ANK" evidence="7">
    <location>
        <begin position="190"/>
        <end position="223"/>
    </location>
</feature>
<dbReference type="PANTHER" id="PTHR24186">
    <property type="entry name" value="PROTEIN PHOSPHATASE 1 REGULATORY SUBUNIT"/>
    <property type="match status" value="1"/>
</dbReference>
<keyword evidence="12" id="KW-1185">Reference proteome</keyword>
<evidence type="ECO:0000313" key="12">
    <source>
        <dbReference type="Proteomes" id="UP000215914"/>
    </source>
</evidence>
<proteinExistence type="predicted"/>
<dbReference type="SMART" id="SM00248">
    <property type="entry name" value="ANK"/>
    <property type="match status" value="6"/>
</dbReference>
<evidence type="ECO:0000256" key="7">
    <source>
        <dbReference type="PROSITE-ProRule" id="PRU00023"/>
    </source>
</evidence>
<feature type="transmembrane region" description="Helical" evidence="8">
    <location>
        <begin position="388"/>
        <end position="413"/>
    </location>
</feature>
<dbReference type="EMBL" id="CM007901">
    <property type="protein sequence ID" value="OTG04123.1"/>
    <property type="molecule type" value="Genomic_DNA"/>
</dbReference>
<dbReference type="Gene3D" id="1.25.40.20">
    <property type="entry name" value="Ankyrin repeat-containing domain"/>
    <property type="match status" value="2"/>
</dbReference>
<keyword evidence="4 8" id="KW-1133">Transmembrane helix</keyword>
<dbReference type="Pfam" id="PF13962">
    <property type="entry name" value="PGG"/>
    <property type="match status" value="1"/>
</dbReference>